<organism evidence="5 6">
    <name type="scientific">Streptomyces rubiginosohelvolus</name>
    <dbReference type="NCBI Taxonomy" id="67362"/>
    <lineage>
        <taxon>Bacteria</taxon>
        <taxon>Bacillati</taxon>
        <taxon>Actinomycetota</taxon>
        <taxon>Actinomycetes</taxon>
        <taxon>Kitasatosporales</taxon>
        <taxon>Streptomycetaceae</taxon>
        <taxon>Streptomyces</taxon>
    </lineage>
</organism>
<dbReference type="Pfam" id="PF01494">
    <property type="entry name" value="FAD_binding_3"/>
    <property type="match status" value="1"/>
</dbReference>
<evidence type="ECO:0000256" key="3">
    <source>
        <dbReference type="ARBA" id="ARBA00022827"/>
    </source>
</evidence>
<gene>
    <name evidence="5" type="primary">mhpA</name>
    <name evidence="5" type="ORF">GCM10010328_11630</name>
</gene>
<dbReference type="PANTHER" id="PTHR43004:SF19">
    <property type="entry name" value="BINDING MONOOXYGENASE, PUTATIVE (JCVI)-RELATED"/>
    <property type="match status" value="1"/>
</dbReference>
<proteinExistence type="predicted"/>
<evidence type="ECO:0000313" key="6">
    <source>
        <dbReference type="Proteomes" id="UP000624183"/>
    </source>
</evidence>
<dbReference type="SUPFAM" id="SSF51905">
    <property type="entry name" value="FAD/NAD(P)-binding domain"/>
    <property type="match status" value="1"/>
</dbReference>
<keyword evidence="2" id="KW-0285">Flavoprotein</keyword>
<keyword evidence="3" id="KW-0274">FAD</keyword>
<keyword evidence="6" id="KW-1185">Reference proteome</keyword>
<dbReference type="Gene3D" id="3.30.70.2450">
    <property type="match status" value="1"/>
</dbReference>
<feature type="domain" description="FAD-binding" evidence="4">
    <location>
        <begin position="8"/>
        <end position="339"/>
    </location>
</feature>
<comment type="cofactor">
    <cofactor evidence="1">
        <name>FAD</name>
        <dbReference type="ChEBI" id="CHEBI:57692"/>
    </cofactor>
</comment>
<protein>
    <submittedName>
        <fullName evidence="5">3-(3-hydroxyphenyl)propionate hydroxylase</fullName>
    </submittedName>
</protein>
<dbReference type="EMBL" id="BMUW01000001">
    <property type="protein sequence ID" value="GGZ39242.1"/>
    <property type="molecule type" value="Genomic_DNA"/>
</dbReference>
<sequence>MTTPQQRPVLVVGAGPSGLTAAVELTRRGVPVLCVDRAEGPSTSTKALGVWPRTLELLRRMGADEEIRRRVLPQRAMRYYSEGRVIADLRFRDPDVQPVCLPQPDVEAMLRDALAEAGGRIAWGTELVGFQQDGPAVEAVLRGPDGTERTEEFSWVVGADGARSRVREHLDIGFEGATHELSFVVADIELDGPLEPDVTHYFCSPRGILVTCGLPSGRFRVFTSAPPGLRRDDVDLAAVQKLVDERGPGGITLRDPDWISVFAVHSRHADRTREGRVFLLGDAAHIHSPAGGQGLNIGMADAHNLAWKLALCWHGRSGTALLESFERERAQTARAAIRQADAQTRIWLLNKPHQVALRDNALRVASALRLFHLDYLPWLAGQRTVYAQPGSRRRLALPAGRPWPGSGGFTEGGLVPQRRIWDTTSARRAPLRSALSDLRHTLLLVGDPAHGSPTARLAAWAGDRCAGAVEVQVLRTRAGTLLPWTAERSGARSGPDTARIVLVRPDGIADLVCPARESWRVRRRLEELFAPLLTPADTTGSRAETLPHPYEAA</sequence>
<reference evidence="6" key="1">
    <citation type="journal article" date="2019" name="Int. J. Syst. Evol. Microbiol.">
        <title>The Global Catalogue of Microorganisms (GCM) 10K type strain sequencing project: providing services to taxonomists for standard genome sequencing and annotation.</title>
        <authorList>
            <consortium name="The Broad Institute Genomics Platform"/>
            <consortium name="The Broad Institute Genome Sequencing Center for Infectious Disease"/>
            <person name="Wu L."/>
            <person name="Ma J."/>
        </authorList>
    </citation>
    <scope>NUCLEOTIDE SEQUENCE [LARGE SCALE GENOMIC DNA]</scope>
    <source>
        <strain evidence="6">JCM 4602</strain>
    </source>
</reference>
<dbReference type="PRINTS" id="PR00420">
    <property type="entry name" value="RNGMNOXGNASE"/>
</dbReference>
<evidence type="ECO:0000256" key="2">
    <source>
        <dbReference type="ARBA" id="ARBA00022630"/>
    </source>
</evidence>
<evidence type="ECO:0000313" key="5">
    <source>
        <dbReference type="EMBL" id="GGZ39242.1"/>
    </source>
</evidence>
<evidence type="ECO:0000259" key="4">
    <source>
        <dbReference type="Pfam" id="PF01494"/>
    </source>
</evidence>
<dbReference type="PANTHER" id="PTHR43004">
    <property type="entry name" value="TRK SYSTEM POTASSIUM UPTAKE PROTEIN"/>
    <property type="match status" value="1"/>
</dbReference>
<evidence type="ECO:0000256" key="1">
    <source>
        <dbReference type="ARBA" id="ARBA00001974"/>
    </source>
</evidence>
<accession>A0ABQ3BEU8</accession>
<dbReference type="Proteomes" id="UP000624183">
    <property type="component" value="Unassembled WGS sequence"/>
</dbReference>
<dbReference type="InterPro" id="IPR050641">
    <property type="entry name" value="RIFMO-like"/>
</dbReference>
<dbReference type="Gene3D" id="3.50.50.60">
    <property type="entry name" value="FAD/NAD(P)-binding domain"/>
    <property type="match status" value="1"/>
</dbReference>
<dbReference type="InterPro" id="IPR002938">
    <property type="entry name" value="FAD-bd"/>
</dbReference>
<comment type="caution">
    <text evidence="5">The sequence shown here is derived from an EMBL/GenBank/DDBJ whole genome shotgun (WGS) entry which is preliminary data.</text>
</comment>
<dbReference type="InterPro" id="IPR036188">
    <property type="entry name" value="FAD/NAD-bd_sf"/>
</dbReference>
<name>A0ABQ3BEU8_9ACTN</name>